<reference evidence="1" key="1">
    <citation type="journal article" date="2021" name="New Phytol.">
        <title>Evolutionary innovations through gain and loss of genes in the ectomycorrhizal Boletales.</title>
        <authorList>
            <person name="Wu G."/>
            <person name="Miyauchi S."/>
            <person name="Morin E."/>
            <person name="Kuo A."/>
            <person name="Drula E."/>
            <person name="Varga T."/>
            <person name="Kohler A."/>
            <person name="Feng B."/>
            <person name="Cao Y."/>
            <person name="Lipzen A."/>
            <person name="Daum C."/>
            <person name="Hundley H."/>
            <person name="Pangilinan J."/>
            <person name="Johnson J."/>
            <person name="Barry K."/>
            <person name="LaButti K."/>
            <person name="Ng V."/>
            <person name="Ahrendt S."/>
            <person name="Min B."/>
            <person name="Choi I.G."/>
            <person name="Park H."/>
            <person name="Plett J.M."/>
            <person name="Magnuson J."/>
            <person name="Spatafora J.W."/>
            <person name="Nagy L.G."/>
            <person name="Henrissat B."/>
            <person name="Grigoriev I.V."/>
            <person name="Yang Z.L."/>
            <person name="Xu J."/>
            <person name="Martin F.M."/>
        </authorList>
    </citation>
    <scope>NUCLEOTIDE SEQUENCE</scope>
    <source>
        <strain evidence="1">ATCC 28755</strain>
    </source>
</reference>
<keyword evidence="2" id="KW-1185">Reference proteome</keyword>
<dbReference type="EMBL" id="MU267683">
    <property type="protein sequence ID" value="KAH7911286.1"/>
    <property type="molecule type" value="Genomic_DNA"/>
</dbReference>
<evidence type="ECO:0000313" key="1">
    <source>
        <dbReference type="EMBL" id="KAH7911286.1"/>
    </source>
</evidence>
<protein>
    <submittedName>
        <fullName evidence="1">Uncharacterized protein</fullName>
    </submittedName>
</protein>
<organism evidence="1 2">
    <name type="scientific">Hygrophoropsis aurantiaca</name>
    <dbReference type="NCBI Taxonomy" id="72124"/>
    <lineage>
        <taxon>Eukaryota</taxon>
        <taxon>Fungi</taxon>
        <taxon>Dikarya</taxon>
        <taxon>Basidiomycota</taxon>
        <taxon>Agaricomycotina</taxon>
        <taxon>Agaricomycetes</taxon>
        <taxon>Agaricomycetidae</taxon>
        <taxon>Boletales</taxon>
        <taxon>Coniophorineae</taxon>
        <taxon>Hygrophoropsidaceae</taxon>
        <taxon>Hygrophoropsis</taxon>
    </lineage>
</organism>
<sequence length="545" mass="61213">MSAVFSLEGIPQEVLEHIAFFSATETIIGPPSGLVPLISCSRNIYRSLSNETNPHLYARIFEYKFDIHAAIRRLGPHITVAAVLSAELRKRFIYLKRIRAKSDSSRDLVDSGKSPETLSHLLWLAYLMMLENDGKNELQLREYARTESWLWEYWFARNGASLTADLIGRDLWPPDNEINALAMWLFWLLLKPDQYKRGGGDFRIVTTVLKLTALAANRYDICWPDWAHFVPPSQPTPSSSVSHYSDIYHLTPPPLATPAILSYLTFAIQLSIPARATDFKPRYAPPSIPSLAHSSEWEPDWQRCVNLGRAAYGSAFSGAYTPGSIEGIWEGMFTYTEFTAYAALLSGGAPPILHKSLVAQHRQTWKLREYHLMNPSENNNLGESLAPLSAGDPLRAYFPIGTRISDCSNAIEVREPGKPDVLRYARSASCGNATLSGQDFQRLKDIIILGEVHFPLPLLSLWCCRPLTIALQGHSAWGEFNLIGRIRPCDGFISLSKEYANRGKWLYRGFLVGNADGNLAGRWRDTLSPINVSGYEGCFVMSRRR</sequence>
<name>A0ACB8ACQ1_9AGAM</name>
<gene>
    <name evidence="1" type="ORF">BJ138DRAFT_1006932</name>
</gene>
<evidence type="ECO:0000313" key="2">
    <source>
        <dbReference type="Proteomes" id="UP000790377"/>
    </source>
</evidence>
<proteinExistence type="predicted"/>
<dbReference type="Proteomes" id="UP000790377">
    <property type="component" value="Unassembled WGS sequence"/>
</dbReference>
<accession>A0ACB8ACQ1</accession>
<comment type="caution">
    <text evidence="1">The sequence shown here is derived from an EMBL/GenBank/DDBJ whole genome shotgun (WGS) entry which is preliminary data.</text>
</comment>